<keyword evidence="2" id="KW-1185">Reference proteome</keyword>
<evidence type="ECO:0000313" key="2">
    <source>
        <dbReference type="Proteomes" id="UP001596368"/>
    </source>
</evidence>
<dbReference type="Proteomes" id="UP001596368">
    <property type="component" value="Unassembled WGS sequence"/>
</dbReference>
<evidence type="ECO:0000313" key="1">
    <source>
        <dbReference type="EMBL" id="MFC7136323.1"/>
    </source>
</evidence>
<reference evidence="1 2" key="1">
    <citation type="journal article" date="2019" name="Int. J. Syst. Evol. Microbiol.">
        <title>The Global Catalogue of Microorganisms (GCM) 10K type strain sequencing project: providing services to taxonomists for standard genome sequencing and annotation.</title>
        <authorList>
            <consortium name="The Broad Institute Genomics Platform"/>
            <consortium name="The Broad Institute Genome Sequencing Center for Infectious Disease"/>
            <person name="Wu L."/>
            <person name="Ma J."/>
        </authorList>
    </citation>
    <scope>NUCLEOTIDE SEQUENCE [LARGE SCALE GENOMIC DNA]</scope>
    <source>
        <strain evidence="1 2">DT92</strain>
    </source>
</reference>
<name>A0ABD5XMB4_9EURY</name>
<protein>
    <submittedName>
        <fullName evidence="1">Uncharacterized protein</fullName>
    </submittedName>
</protein>
<proteinExistence type="predicted"/>
<sequence length="49" mass="5373">MDRPSRLRTVAAARSTRLAFAGLLAVVVLVAVVRAARRRLAARRRAETT</sequence>
<organism evidence="1 2">
    <name type="scientific">Halobaculum litoreum</name>
    <dbReference type="NCBI Taxonomy" id="3031998"/>
    <lineage>
        <taxon>Archaea</taxon>
        <taxon>Methanobacteriati</taxon>
        <taxon>Methanobacteriota</taxon>
        <taxon>Stenosarchaea group</taxon>
        <taxon>Halobacteria</taxon>
        <taxon>Halobacteriales</taxon>
        <taxon>Haloferacaceae</taxon>
        <taxon>Halobaculum</taxon>
    </lineage>
</organism>
<dbReference type="EMBL" id="JBHSZG010000001">
    <property type="protein sequence ID" value="MFC7136323.1"/>
    <property type="molecule type" value="Genomic_DNA"/>
</dbReference>
<gene>
    <name evidence="1" type="ORF">ACFQRB_06735</name>
</gene>
<accession>A0ABD5XMB4</accession>
<dbReference type="AlphaFoldDB" id="A0ABD5XMB4"/>
<comment type="caution">
    <text evidence="1">The sequence shown here is derived from an EMBL/GenBank/DDBJ whole genome shotgun (WGS) entry which is preliminary data.</text>
</comment>